<organism evidence="3 4">
    <name type="scientific">Symbiochloris irregularis</name>
    <dbReference type="NCBI Taxonomy" id="706552"/>
    <lineage>
        <taxon>Eukaryota</taxon>
        <taxon>Viridiplantae</taxon>
        <taxon>Chlorophyta</taxon>
        <taxon>core chlorophytes</taxon>
        <taxon>Trebouxiophyceae</taxon>
        <taxon>Trebouxiales</taxon>
        <taxon>Trebouxiaceae</taxon>
        <taxon>Symbiochloris</taxon>
    </lineage>
</organism>
<dbReference type="PANTHER" id="PTHR43798">
    <property type="entry name" value="MONOACYLGLYCEROL LIPASE"/>
    <property type="match status" value="1"/>
</dbReference>
<evidence type="ECO:0000313" key="4">
    <source>
        <dbReference type="Proteomes" id="UP001465755"/>
    </source>
</evidence>
<dbReference type="PANTHER" id="PTHR43798:SF33">
    <property type="entry name" value="HYDROLASE, PUTATIVE (AFU_ORTHOLOGUE AFUA_2G14860)-RELATED"/>
    <property type="match status" value="1"/>
</dbReference>
<dbReference type="EMBL" id="JALJOQ010000001">
    <property type="protein sequence ID" value="KAK9814864.1"/>
    <property type="molecule type" value="Genomic_DNA"/>
</dbReference>
<dbReference type="Gene3D" id="3.40.50.1820">
    <property type="entry name" value="alpha/beta hydrolase"/>
    <property type="match status" value="1"/>
</dbReference>
<dbReference type="InterPro" id="IPR000073">
    <property type="entry name" value="AB_hydrolase_1"/>
</dbReference>
<feature type="domain" description="AB hydrolase-1" evidence="2">
    <location>
        <begin position="37"/>
        <end position="274"/>
    </location>
</feature>
<keyword evidence="1" id="KW-0732">Signal</keyword>
<feature type="signal peptide" evidence="1">
    <location>
        <begin position="1"/>
        <end position="20"/>
    </location>
</feature>
<dbReference type="GO" id="GO:0016020">
    <property type="term" value="C:membrane"/>
    <property type="evidence" value="ECO:0007669"/>
    <property type="project" value="TreeGrafter"/>
</dbReference>
<dbReference type="SUPFAM" id="SSF53474">
    <property type="entry name" value="alpha/beta-Hydrolases"/>
    <property type="match status" value="1"/>
</dbReference>
<feature type="chain" id="PRO_5043777425" description="AB hydrolase-1 domain-containing protein" evidence="1">
    <location>
        <begin position="21"/>
        <end position="296"/>
    </location>
</feature>
<dbReference type="AlphaFoldDB" id="A0AAW1Q3D1"/>
<dbReference type="InterPro" id="IPR029058">
    <property type="entry name" value="AB_hydrolase_fold"/>
</dbReference>
<dbReference type="Proteomes" id="UP001465755">
    <property type="component" value="Unassembled WGS sequence"/>
</dbReference>
<evidence type="ECO:0000259" key="2">
    <source>
        <dbReference type="Pfam" id="PF00561"/>
    </source>
</evidence>
<dbReference type="PRINTS" id="PR00111">
    <property type="entry name" value="ABHYDROLASE"/>
</dbReference>
<reference evidence="3 4" key="1">
    <citation type="journal article" date="2024" name="Nat. Commun.">
        <title>Phylogenomics reveals the evolutionary origins of lichenization in chlorophyte algae.</title>
        <authorList>
            <person name="Puginier C."/>
            <person name="Libourel C."/>
            <person name="Otte J."/>
            <person name="Skaloud P."/>
            <person name="Haon M."/>
            <person name="Grisel S."/>
            <person name="Petersen M."/>
            <person name="Berrin J.G."/>
            <person name="Delaux P.M."/>
            <person name="Dal Grande F."/>
            <person name="Keller J."/>
        </authorList>
    </citation>
    <scope>NUCLEOTIDE SEQUENCE [LARGE SCALE GENOMIC DNA]</scope>
    <source>
        <strain evidence="3 4">SAG 2036</strain>
    </source>
</reference>
<evidence type="ECO:0000256" key="1">
    <source>
        <dbReference type="SAM" id="SignalP"/>
    </source>
</evidence>
<keyword evidence="4" id="KW-1185">Reference proteome</keyword>
<name>A0AAW1Q3D1_9CHLO</name>
<dbReference type="Pfam" id="PF00561">
    <property type="entry name" value="Abhydrolase_1"/>
    <property type="match status" value="1"/>
</dbReference>
<accession>A0AAW1Q3D1</accession>
<dbReference type="InterPro" id="IPR050266">
    <property type="entry name" value="AB_hydrolase_sf"/>
</dbReference>
<evidence type="ECO:0000313" key="3">
    <source>
        <dbReference type="EMBL" id="KAK9814864.1"/>
    </source>
</evidence>
<sequence>MASTAQAVFLLLAGAASVSGQASSAASEARLTACNGPPLLLIAGQGATSSIWTPALLRSLAQHREVIIFDNKGIGLSTYDGDDYTIQSFAESTRDLVEALDLQQPDVLGWSLGGVIAMTFAGLYPSALRRLVLTDTSTGGAGFRLNALTRPGFPAVIQSVRTGQSLPPTIIFPDTAAGNAGLCRFLASQKYMPQDNPTQAQTAKQGPNLIKALTDPNDNVTFDLLPNITAPTMVIQGAQDEVIAVQNAFVIVENIPGASLLQYENAGHAVILQNDIEASQFIADFLDDAYGSPASE</sequence>
<protein>
    <recommendedName>
        <fullName evidence="2">AB hydrolase-1 domain-containing protein</fullName>
    </recommendedName>
</protein>
<comment type="caution">
    <text evidence="3">The sequence shown here is derived from an EMBL/GenBank/DDBJ whole genome shotgun (WGS) entry which is preliminary data.</text>
</comment>
<gene>
    <name evidence="3" type="ORF">WJX73_000694</name>
</gene>
<proteinExistence type="predicted"/>